<dbReference type="EMBL" id="BOQP01000011">
    <property type="protein sequence ID" value="GIM71640.1"/>
    <property type="molecule type" value="Genomic_DNA"/>
</dbReference>
<proteinExistence type="predicted"/>
<protein>
    <submittedName>
        <fullName evidence="1">Uncharacterized protein</fullName>
    </submittedName>
</protein>
<organism evidence="1 2">
    <name type="scientific">Winogradskya consettensis</name>
    <dbReference type="NCBI Taxonomy" id="113560"/>
    <lineage>
        <taxon>Bacteria</taxon>
        <taxon>Bacillati</taxon>
        <taxon>Actinomycetota</taxon>
        <taxon>Actinomycetes</taxon>
        <taxon>Micromonosporales</taxon>
        <taxon>Micromonosporaceae</taxon>
        <taxon>Winogradskya</taxon>
    </lineage>
</organism>
<dbReference type="RefSeq" id="WP_212997504.1">
    <property type="nucleotide sequence ID" value="NZ_BAAATW010000008.1"/>
</dbReference>
<dbReference type="Proteomes" id="UP000680865">
    <property type="component" value="Unassembled WGS sequence"/>
</dbReference>
<evidence type="ECO:0000313" key="2">
    <source>
        <dbReference type="Proteomes" id="UP000680865"/>
    </source>
</evidence>
<dbReference type="AlphaFoldDB" id="A0A919SFC8"/>
<comment type="caution">
    <text evidence="1">The sequence shown here is derived from an EMBL/GenBank/DDBJ whole genome shotgun (WGS) entry which is preliminary data.</text>
</comment>
<sequence length="197" mass="21123">MSTLRTLPGTREQAHHALVLLGAPATTRLVVEVHRALFDGDLAVADLAADLRDEERNYDPDVCTAYRIVPALHHDLSAARGLITLSGWSVARRLVSPRQARADALAAVARIAEFVIIRASAGIAAMALLRRLAENVPGGAEAFLVHDPRALADAARAALAELTPSPAPDALVSRWELLPERQRLFGIHSLPHQRGGA</sequence>
<evidence type="ECO:0000313" key="1">
    <source>
        <dbReference type="EMBL" id="GIM71640.1"/>
    </source>
</evidence>
<keyword evidence="2" id="KW-1185">Reference proteome</keyword>
<name>A0A919SFC8_9ACTN</name>
<accession>A0A919SFC8</accession>
<reference evidence="1" key="1">
    <citation type="submission" date="2021-03" db="EMBL/GenBank/DDBJ databases">
        <title>Whole genome shotgun sequence of Actinoplanes consettensis NBRC 14913.</title>
        <authorList>
            <person name="Komaki H."/>
            <person name="Tamura T."/>
        </authorList>
    </citation>
    <scope>NUCLEOTIDE SEQUENCE</scope>
    <source>
        <strain evidence="1">NBRC 14913</strain>
    </source>
</reference>
<gene>
    <name evidence="1" type="ORF">Aco04nite_26280</name>
</gene>